<dbReference type="InterPro" id="IPR036291">
    <property type="entry name" value="NAD(P)-bd_dom_sf"/>
</dbReference>
<dbReference type="Pfam" id="PF13561">
    <property type="entry name" value="adh_short_C2"/>
    <property type="match status" value="1"/>
</dbReference>
<accession>A0AAU6SBQ8</accession>
<dbReference type="PRINTS" id="PR00080">
    <property type="entry name" value="SDRFAMILY"/>
</dbReference>
<evidence type="ECO:0000256" key="1">
    <source>
        <dbReference type="ARBA" id="ARBA00006484"/>
    </source>
</evidence>
<dbReference type="PANTHER" id="PTHR43639:SF1">
    <property type="entry name" value="SHORT-CHAIN DEHYDROGENASE_REDUCTASE FAMILY PROTEIN"/>
    <property type="match status" value="1"/>
</dbReference>
<name>A0AAU6SBQ8_9MICO</name>
<dbReference type="PANTHER" id="PTHR43639">
    <property type="entry name" value="OXIDOREDUCTASE, SHORT-CHAIN DEHYDROGENASE/REDUCTASE FAMILY (AFU_ORTHOLOGUE AFUA_5G02870)"/>
    <property type="match status" value="1"/>
</dbReference>
<evidence type="ECO:0000313" key="3">
    <source>
        <dbReference type="EMBL" id="WZO34302.1"/>
    </source>
</evidence>
<dbReference type="PRINTS" id="PR00081">
    <property type="entry name" value="GDHRDH"/>
</dbReference>
<comment type="similarity">
    <text evidence="1">Belongs to the short-chain dehydrogenases/reductases (SDR) family.</text>
</comment>
<dbReference type="FunFam" id="3.40.50.720:FF:000084">
    <property type="entry name" value="Short-chain dehydrogenase reductase"/>
    <property type="match status" value="1"/>
</dbReference>
<dbReference type="InterPro" id="IPR002347">
    <property type="entry name" value="SDR_fam"/>
</dbReference>
<protein>
    <submittedName>
        <fullName evidence="3">SDR family oxidoreductase</fullName>
    </submittedName>
</protein>
<dbReference type="GO" id="GO:0016491">
    <property type="term" value="F:oxidoreductase activity"/>
    <property type="evidence" value="ECO:0007669"/>
    <property type="project" value="UniProtKB-KW"/>
</dbReference>
<dbReference type="EMBL" id="CP151632">
    <property type="protein sequence ID" value="WZO34302.1"/>
    <property type="molecule type" value="Genomic_DNA"/>
</dbReference>
<proteinExistence type="inferred from homology"/>
<keyword evidence="2" id="KW-0560">Oxidoreductase</keyword>
<dbReference type="SUPFAM" id="SSF51735">
    <property type="entry name" value="NAD(P)-binding Rossmann-fold domains"/>
    <property type="match status" value="1"/>
</dbReference>
<organism evidence="3">
    <name type="scientific">Microbacterium sp. LWS13-1.2</name>
    <dbReference type="NCBI Taxonomy" id="3135264"/>
    <lineage>
        <taxon>Bacteria</taxon>
        <taxon>Bacillati</taxon>
        <taxon>Actinomycetota</taxon>
        <taxon>Actinomycetes</taxon>
        <taxon>Micrococcales</taxon>
        <taxon>Microbacteriaceae</taxon>
        <taxon>Microbacterium</taxon>
    </lineage>
</organism>
<reference evidence="3" key="1">
    <citation type="submission" date="2024-04" db="EMBL/GenBank/DDBJ databases">
        <authorList>
            <person name="Roder T."/>
            <person name="Oberhansli S."/>
            <person name="Kreuzer M."/>
        </authorList>
    </citation>
    <scope>NUCLEOTIDE SEQUENCE</scope>
    <source>
        <strain evidence="3">LWS13-1.2</strain>
    </source>
</reference>
<evidence type="ECO:0000256" key="2">
    <source>
        <dbReference type="ARBA" id="ARBA00023002"/>
    </source>
</evidence>
<gene>
    <name evidence="3" type="ORF">MRBLWS13_001957</name>
</gene>
<sequence>MSDRKIALITGGSRGLGRADALALADTGVDAILTYRTGRDGAEQVVRDIEAKGGKAVALPLDTSVVSSFADFAAQVREALSSTWGAERFHVLVNNAGIAHVAPFAETTEADFDAMVNVHFKGPFFLTQTLLPLLADGGSIVNYSTGLTRFVAEGSSAYASMKGAVEVLSKYQAKELGKRGIRVNAVAPGPTATDFGGGFMKSDQFRAGAGSQIALGRVGEPEDIGEAIAALVSDAGRWITAQRIEVSGGALL</sequence>
<dbReference type="AlphaFoldDB" id="A0AAU6SBQ8"/>
<dbReference type="Gene3D" id="3.40.50.720">
    <property type="entry name" value="NAD(P)-binding Rossmann-like Domain"/>
    <property type="match status" value="1"/>
</dbReference>
<dbReference type="RefSeq" id="WP_349428860.1">
    <property type="nucleotide sequence ID" value="NZ_CP151632.1"/>
</dbReference>